<dbReference type="AlphaFoldDB" id="A0ABD1K5Y1"/>
<dbReference type="InterPro" id="IPR002209">
    <property type="entry name" value="Fibroblast_GF_fam"/>
</dbReference>
<gene>
    <name evidence="3" type="ORF">ACEWY4_009261</name>
</gene>
<reference evidence="3 4" key="1">
    <citation type="submission" date="2024-09" db="EMBL/GenBank/DDBJ databases">
        <title>A chromosome-level genome assembly of Gray's grenadier anchovy, Coilia grayii.</title>
        <authorList>
            <person name="Fu Z."/>
        </authorList>
    </citation>
    <scope>NUCLEOTIDE SEQUENCE [LARGE SCALE GENOMIC DNA]</scope>
    <source>
        <strain evidence="3">G4</strain>
        <tissue evidence="3">Muscle</tissue>
    </source>
</reference>
<evidence type="ECO:0000313" key="4">
    <source>
        <dbReference type="Proteomes" id="UP001591681"/>
    </source>
</evidence>
<sequence>MRRRGDCLRAAGLRTSTDVAAASTATAYNHGNHGKRTKPTAASAKCGAADSNNPDYAPNSPAVATMPLPQCTQQQWWQSLLTLCSGQQCWHIWFFYFFVPPFSNERKVRWRERAHETFSLCTPPLRHAVTNKRAIPLHHLWGRRQTHSPRMSLSPPLTRNLPKNTSPRVRATKRPNDRPTEDRDDKAERDVRDIQWVVSCGWERRVLAHQESLSSKASLPVCTGQHGYYLQMQPDGTLDGTRDESCSFCQFNLIPVGLRIVAIQGAKTGLYLGMNSEGYLYTSVPLCANLGYDGQRGVGSVGPPGGREGGGARTEGNSVSLARCCREPVGSATCGRPQENGSPI</sequence>
<dbReference type="PANTHER" id="PTHR11486">
    <property type="entry name" value="FIBROBLAST GROWTH FACTOR"/>
    <property type="match status" value="1"/>
</dbReference>
<dbReference type="InterPro" id="IPR008996">
    <property type="entry name" value="IL1/FGF"/>
</dbReference>
<evidence type="ECO:0000256" key="2">
    <source>
        <dbReference type="SAM" id="MobiDB-lite"/>
    </source>
</evidence>
<comment type="similarity">
    <text evidence="1">Belongs to the heparin-binding growth factors family.</text>
</comment>
<accession>A0ABD1K5Y1</accession>
<feature type="compositionally biased region" description="Basic and acidic residues" evidence="2">
    <location>
        <begin position="174"/>
        <end position="188"/>
    </location>
</feature>
<evidence type="ECO:0008006" key="5">
    <source>
        <dbReference type="Google" id="ProtNLM"/>
    </source>
</evidence>
<dbReference type="Pfam" id="PF00167">
    <property type="entry name" value="FGF"/>
    <property type="match status" value="1"/>
</dbReference>
<feature type="compositionally biased region" description="Polar residues" evidence="2">
    <location>
        <begin position="148"/>
        <end position="167"/>
    </location>
</feature>
<organism evidence="3 4">
    <name type="scientific">Coilia grayii</name>
    <name type="common">Gray's grenadier anchovy</name>
    <dbReference type="NCBI Taxonomy" id="363190"/>
    <lineage>
        <taxon>Eukaryota</taxon>
        <taxon>Metazoa</taxon>
        <taxon>Chordata</taxon>
        <taxon>Craniata</taxon>
        <taxon>Vertebrata</taxon>
        <taxon>Euteleostomi</taxon>
        <taxon>Actinopterygii</taxon>
        <taxon>Neopterygii</taxon>
        <taxon>Teleostei</taxon>
        <taxon>Clupei</taxon>
        <taxon>Clupeiformes</taxon>
        <taxon>Clupeoidei</taxon>
        <taxon>Engraulidae</taxon>
        <taxon>Coilinae</taxon>
        <taxon>Coilia</taxon>
    </lineage>
</organism>
<dbReference type="Proteomes" id="UP001591681">
    <property type="component" value="Unassembled WGS sequence"/>
</dbReference>
<feature type="region of interest" description="Disordered" evidence="2">
    <location>
        <begin position="146"/>
        <end position="188"/>
    </location>
</feature>
<protein>
    <recommendedName>
        <fullName evidence="5">FGF</fullName>
    </recommendedName>
</protein>
<dbReference type="SUPFAM" id="SSF50353">
    <property type="entry name" value="Cytokine"/>
    <property type="match status" value="1"/>
</dbReference>
<comment type="caution">
    <text evidence="3">The sequence shown here is derived from an EMBL/GenBank/DDBJ whole genome shotgun (WGS) entry which is preliminary data.</text>
</comment>
<evidence type="ECO:0000313" key="3">
    <source>
        <dbReference type="EMBL" id="KAL2094542.1"/>
    </source>
</evidence>
<dbReference type="SMART" id="SM00442">
    <property type="entry name" value="FGF"/>
    <property type="match status" value="1"/>
</dbReference>
<evidence type="ECO:0000256" key="1">
    <source>
        <dbReference type="ARBA" id="ARBA00007936"/>
    </source>
</evidence>
<dbReference type="EMBL" id="JBHFQA010000008">
    <property type="protein sequence ID" value="KAL2094542.1"/>
    <property type="molecule type" value="Genomic_DNA"/>
</dbReference>
<proteinExistence type="inferred from homology"/>
<name>A0ABD1K5Y1_9TELE</name>
<dbReference type="Gene3D" id="2.80.10.50">
    <property type="match status" value="1"/>
</dbReference>
<keyword evidence="4" id="KW-1185">Reference proteome</keyword>